<keyword evidence="9" id="KW-1185">Reference proteome</keyword>
<evidence type="ECO:0000313" key="8">
    <source>
        <dbReference type="EMBL" id="KAF4982100.1"/>
    </source>
</evidence>
<name>A0A8H4URV6_9HYPO</name>
<sequence>MEHDRHPLLTFVLVQFRRKIFSSSKSRRASDGPLDAGTPPGSHDEPAESSKERSKSVGSESVTSDGAPDDGSPSVATRDYRSSSIDSIIAPSSLTSIASTGKIPDPQGLSILHTPDDERAADIIFVHGLGGSSKGTWCKKLRPDTFWPEQWLPKDEDVRHARIFTFGYNARFRSSNQSSVLGINDFSNSLLYDMLFATDLQGRPLHLGQAYLDAQLDTRYATVMKSTKAVVFLSTPHRGSDFAPYLNRLLSISLGSTLKQYISELTEDSSFLRTVNEQFRCDANGLEIFSFYETLQTPIGMSSVLTQHCIQLIVDPESAKLGYPGEVSRSLNADHPNVCKFEDIRDPNYRVVVGALKSLVSTYQCPPPALYLLHLPYTKPPLVHLIFKTSMKKSAASIPRFWMVTYSSRYYERAQLASCGPSSGSSTQVNLRPARFRRWISPSRSRRW</sequence>
<dbReference type="GO" id="GO:0005739">
    <property type="term" value="C:mitochondrion"/>
    <property type="evidence" value="ECO:0007669"/>
    <property type="project" value="UniProtKB-SubCell"/>
</dbReference>
<evidence type="ECO:0000256" key="3">
    <source>
        <dbReference type="ARBA" id="ARBA00004370"/>
    </source>
</evidence>
<dbReference type="PANTHER" id="PTHR48182:SF2">
    <property type="entry name" value="PROTEIN SERAC1"/>
    <property type="match status" value="1"/>
</dbReference>
<reference evidence="8" key="1">
    <citation type="journal article" date="2020" name="BMC Genomics">
        <title>Correction to: Identification and distribution of gene clusters required for synthesis of sphingolipid metabolism inhibitors in diverse species of the filamentous fungus Fusarium.</title>
        <authorList>
            <person name="Kim H.S."/>
            <person name="Lohmar J.M."/>
            <person name="Busman M."/>
            <person name="Brown D.W."/>
            <person name="Naumann T.A."/>
            <person name="Divon H.H."/>
            <person name="Lysoe E."/>
            <person name="Uhlig S."/>
            <person name="Proctor R.H."/>
        </authorList>
    </citation>
    <scope>NUCLEOTIDE SEQUENCE</scope>
    <source>
        <strain evidence="8">NRRL 22465</strain>
    </source>
</reference>
<dbReference type="InterPro" id="IPR029058">
    <property type="entry name" value="AB_hydrolase_fold"/>
</dbReference>
<comment type="caution">
    <text evidence="8">The sequence shown here is derived from an EMBL/GenBank/DDBJ whole genome shotgun (WGS) entry which is preliminary data.</text>
</comment>
<keyword evidence="6" id="KW-0472">Membrane</keyword>
<evidence type="ECO:0000256" key="4">
    <source>
        <dbReference type="ARBA" id="ARBA00022824"/>
    </source>
</evidence>
<evidence type="ECO:0000256" key="6">
    <source>
        <dbReference type="ARBA" id="ARBA00023136"/>
    </source>
</evidence>
<reference evidence="8" key="2">
    <citation type="submission" date="2020-05" db="EMBL/GenBank/DDBJ databases">
        <authorList>
            <person name="Kim H.-S."/>
            <person name="Proctor R.H."/>
            <person name="Brown D.W."/>
        </authorList>
    </citation>
    <scope>NUCLEOTIDE SEQUENCE</scope>
    <source>
        <strain evidence="8">NRRL 22465</strain>
    </source>
</reference>
<dbReference type="GO" id="GO:0005783">
    <property type="term" value="C:endoplasmic reticulum"/>
    <property type="evidence" value="ECO:0007669"/>
    <property type="project" value="UniProtKB-SubCell"/>
</dbReference>
<protein>
    <submittedName>
        <fullName evidence="8">Uncharacterized protein</fullName>
    </submittedName>
</protein>
<keyword evidence="5" id="KW-0496">Mitochondrion</keyword>
<keyword evidence="4" id="KW-0256">Endoplasmic reticulum</keyword>
<organism evidence="8 9">
    <name type="scientific">Fusarium zealandicum</name>
    <dbReference type="NCBI Taxonomy" id="1053134"/>
    <lineage>
        <taxon>Eukaryota</taxon>
        <taxon>Fungi</taxon>
        <taxon>Dikarya</taxon>
        <taxon>Ascomycota</taxon>
        <taxon>Pezizomycotina</taxon>
        <taxon>Sordariomycetes</taxon>
        <taxon>Hypocreomycetidae</taxon>
        <taxon>Hypocreales</taxon>
        <taxon>Nectriaceae</taxon>
        <taxon>Fusarium</taxon>
        <taxon>Fusarium staphyleae species complex</taxon>
    </lineage>
</organism>
<dbReference type="Proteomes" id="UP000635477">
    <property type="component" value="Unassembled WGS sequence"/>
</dbReference>
<comment type="subcellular location">
    <subcellularLocation>
        <location evidence="2">Endoplasmic reticulum</location>
    </subcellularLocation>
    <subcellularLocation>
        <location evidence="3">Membrane</location>
    </subcellularLocation>
    <subcellularLocation>
        <location evidence="1">Mitochondrion</location>
    </subcellularLocation>
</comment>
<dbReference type="SUPFAM" id="SSF53474">
    <property type="entry name" value="alpha/beta-Hydrolases"/>
    <property type="match status" value="1"/>
</dbReference>
<dbReference type="GO" id="GO:0016020">
    <property type="term" value="C:membrane"/>
    <property type="evidence" value="ECO:0007669"/>
    <property type="project" value="UniProtKB-SubCell"/>
</dbReference>
<evidence type="ECO:0000256" key="2">
    <source>
        <dbReference type="ARBA" id="ARBA00004240"/>
    </source>
</evidence>
<dbReference type="Gene3D" id="3.40.50.1820">
    <property type="entry name" value="alpha/beta hydrolase"/>
    <property type="match status" value="1"/>
</dbReference>
<accession>A0A8H4URV6</accession>
<gene>
    <name evidence="8" type="ORF">FZEAL_2206</name>
</gene>
<evidence type="ECO:0000313" key="9">
    <source>
        <dbReference type="Proteomes" id="UP000635477"/>
    </source>
</evidence>
<evidence type="ECO:0000256" key="5">
    <source>
        <dbReference type="ARBA" id="ARBA00023128"/>
    </source>
</evidence>
<dbReference type="OrthoDB" id="1658288at2759"/>
<dbReference type="InterPro" id="IPR052374">
    <property type="entry name" value="SERAC1"/>
</dbReference>
<dbReference type="EMBL" id="JABEYC010000134">
    <property type="protein sequence ID" value="KAF4982100.1"/>
    <property type="molecule type" value="Genomic_DNA"/>
</dbReference>
<evidence type="ECO:0000256" key="7">
    <source>
        <dbReference type="SAM" id="MobiDB-lite"/>
    </source>
</evidence>
<feature type="compositionally biased region" description="Basic and acidic residues" evidence="7">
    <location>
        <begin position="42"/>
        <end position="55"/>
    </location>
</feature>
<feature type="region of interest" description="Disordered" evidence="7">
    <location>
        <begin position="22"/>
        <end position="80"/>
    </location>
</feature>
<evidence type="ECO:0000256" key="1">
    <source>
        <dbReference type="ARBA" id="ARBA00004173"/>
    </source>
</evidence>
<dbReference type="AlphaFoldDB" id="A0A8H4URV6"/>
<dbReference type="PANTHER" id="PTHR48182">
    <property type="entry name" value="PROTEIN SERAC1"/>
    <property type="match status" value="1"/>
</dbReference>
<proteinExistence type="predicted"/>